<dbReference type="EMBL" id="CP014230">
    <property type="protein sequence ID" value="AMD91727.1"/>
    <property type="molecule type" value="Genomic_DNA"/>
</dbReference>
<dbReference type="KEGG" id="doa:AXF15_00415"/>
<feature type="domain" description="Magnesium transporter MgtE intracellular" evidence="2">
    <location>
        <begin position="118"/>
        <end position="178"/>
    </location>
</feature>
<proteinExistence type="predicted"/>
<dbReference type="STRING" id="888061.AXF15_00415"/>
<keyword evidence="4" id="KW-1185">Reference proteome</keyword>
<evidence type="ECO:0000259" key="2">
    <source>
        <dbReference type="Pfam" id="PF03448"/>
    </source>
</evidence>
<organism evidence="3 4">
    <name type="scientific">Desulfomicrobium orale DSM 12838</name>
    <dbReference type="NCBI Taxonomy" id="888061"/>
    <lineage>
        <taxon>Bacteria</taxon>
        <taxon>Pseudomonadati</taxon>
        <taxon>Thermodesulfobacteriota</taxon>
        <taxon>Desulfovibrionia</taxon>
        <taxon>Desulfovibrionales</taxon>
        <taxon>Desulfomicrobiaceae</taxon>
        <taxon>Desulfomicrobium</taxon>
    </lineage>
</organism>
<protein>
    <recommendedName>
        <fullName evidence="2">Magnesium transporter MgtE intracellular domain-containing protein</fullName>
    </recommendedName>
</protein>
<dbReference type="InterPro" id="IPR006668">
    <property type="entry name" value="Mg_transptr_MgtE_intracell_dom"/>
</dbReference>
<dbReference type="Pfam" id="PF03448">
    <property type="entry name" value="MgtE_N"/>
    <property type="match status" value="1"/>
</dbReference>
<sequence>MQAVMALTLVKLAAVVFLWMPGQKVQDTALPPIVPQALAASPAQDGNSSMQPPEQPEVSSSPAASTRDISARELEVRKREAELKTMEAELEAKLESLRAMEVKMQNLIKSAEDMQDEKMQHLVDVYSNMKPKQAAQVLENLEESIAVKILAGMSGRKAGEVLSSVRADRAAKLSEALTRLQTGGN</sequence>
<reference evidence="4" key="1">
    <citation type="submission" date="2016-02" db="EMBL/GenBank/DDBJ databases">
        <authorList>
            <person name="Holder M.E."/>
            <person name="Ajami N.J."/>
            <person name="Petrosino J.F."/>
        </authorList>
    </citation>
    <scope>NUCLEOTIDE SEQUENCE [LARGE SCALE GENOMIC DNA]</scope>
    <source>
        <strain evidence="4">DSM 12838</strain>
    </source>
</reference>
<name>A0A0X8JMX8_9BACT</name>
<feature type="compositionally biased region" description="Low complexity" evidence="1">
    <location>
        <begin position="48"/>
        <end position="65"/>
    </location>
</feature>
<evidence type="ECO:0000256" key="1">
    <source>
        <dbReference type="SAM" id="MobiDB-lite"/>
    </source>
</evidence>
<dbReference type="SUPFAM" id="SSF158791">
    <property type="entry name" value="MgtE N-terminal domain-like"/>
    <property type="match status" value="1"/>
</dbReference>
<gene>
    <name evidence="3" type="ORF">AXF15_00415</name>
</gene>
<evidence type="ECO:0000313" key="4">
    <source>
        <dbReference type="Proteomes" id="UP000063964"/>
    </source>
</evidence>
<feature type="region of interest" description="Disordered" evidence="1">
    <location>
        <begin position="40"/>
        <end position="72"/>
    </location>
</feature>
<dbReference type="InterPro" id="IPR038076">
    <property type="entry name" value="MgtE_N_sf"/>
</dbReference>
<dbReference type="Proteomes" id="UP000063964">
    <property type="component" value="Chromosome"/>
</dbReference>
<accession>A0A0X8JMX8</accession>
<dbReference type="AlphaFoldDB" id="A0A0X8JMX8"/>
<dbReference type="Gene3D" id="1.25.60.10">
    <property type="entry name" value="MgtE N-terminal domain-like"/>
    <property type="match status" value="1"/>
</dbReference>
<evidence type="ECO:0000313" key="3">
    <source>
        <dbReference type="EMBL" id="AMD91727.1"/>
    </source>
</evidence>